<proteinExistence type="predicted"/>
<dbReference type="Gene3D" id="3.40.50.300">
    <property type="entry name" value="P-loop containing nucleotide triphosphate hydrolases"/>
    <property type="match status" value="1"/>
</dbReference>
<dbReference type="EMBL" id="CP003261">
    <property type="protein sequence ID" value="AGK97357.1"/>
    <property type="molecule type" value="Genomic_DNA"/>
</dbReference>
<dbReference type="InterPro" id="IPR027417">
    <property type="entry name" value="P-loop_NTPase"/>
</dbReference>
<dbReference type="AlphaFoldDB" id="R4K2M4"/>
<dbReference type="RefSeq" id="WP_015615658.1">
    <property type="nucleotide sequence ID" value="NC_021182.1"/>
</dbReference>
<evidence type="ECO:0000313" key="2">
    <source>
        <dbReference type="Proteomes" id="UP000013523"/>
    </source>
</evidence>
<accession>R4K2M4</accession>
<keyword evidence="1" id="KW-0418">Kinase</keyword>
<keyword evidence="2" id="KW-1185">Reference proteome</keyword>
<reference evidence="1 2" key="1">
    <citation type="submission" date="2012-01" db="EMBL/GenBank/DDBJ databases">
        <title>Complete sequence of chromosome of Clostridium pasteurianum BC1.</title>
        <authorList>
            <consortium name="US DOE Joint Genome Institute"/>
            <person name="Lucas S."/>
            <person name="Han J."/>
            <person name="Lapidus A."/>
            <person name="Cheng J.-F."/>
            <person name="Goodwin L."/>
            <person name="Pitluck S."/>
            <person name="Peters L."/>
            <person name="Mikhailova N."/>
            <person name="Teshima H."/>
            <person name="Detter J.C."/>
            <person name="Han C."/>
            <person name="Tapia R."/>
            <person name="Land M."/>
            <person name="Hauser L."/>
            <person name="Kyrpides N."/>
            <person name="Ivanova N."/>
            <person name="Pagani I."/>
            <person name="Dunn J."/>
            <person name="Taghavi S."/>
            <person name="Francis A."/>
            <person name="van der Lelie D."/>
            <person name="Woyke T."/>
        </authorList>
    </citation>
    <scope>NUCLEOTIDE SEQUENCE [LARGE SCALE GENOMIC DNA]</scope>
    <source>
        <strain evidence="1 2">BC1</strain>
    </source>
</reference>
<dbReference type="Proteomes" id="UP000013523">
    <property type="component" value="Chromosome"/>
</dbReference>
<dbReference type="GO" id="GO:0016301">
    <property type="term" value="F:kinase activity"/>
    <property type="evidence" value="ECO:0007669"/>
    <property type="project" value="UniProtKB-KW"/>
</dbReference>
<dbReference type="OrthoDB" id="198115at2"/>
<dbReference type="KEGG" id="cpas:Clopa_2495"/>
<dbReference type="eggNOG" id="COG4088">
    <property type="taxonomic scope" value="Bacteria"/>
</dbReference>
<dbReference type="SUPFAM" id="SSF52540">
    <property type="entry name" value="P-loop containing nucleoside triphosphate hydrolases"/>
    <property type="match status" value="1"/>
</dbReference>
<gene>
    <name evidence="1" type="ORF">Clopa_2495</name>
</gene>
<name>R4K2M4_CLOPA</name>
<dbReference type="STRING" id="86416.Clopa_2495"/>
<organism evidence="1 2">
    <name type="scientific">Clostridium pasteurianum BC1</name>
    <dbReference type="NCBI Taxonomy" id="86416"/>
    <lineage>
        <taxon>Bacteria</taxon>
        <taxon>Bacillati</taxon>
        <taxon>Bacillota</taxon>
        <taxon>Clostridia</taxon>
        <taxon>Eubacteriales</taxon>
        <taxon>Clostridiaceae</taxon>
        <taxon>Clostridium</taxon>
    </lineage>
</organism>
<sequence>MKKYFILVGSPPGCGKTYISMELARLLNNPVYLDKDSIIPLSKMVFKAGKEPYNRSSEFFEEYLRDAEYEAILQVAFECLLFNQHVILNAPFSKEFRSRQYINSLKDKLKTYDANLIPVWVECDPDISHKRMIERNSDRDTWKLSNWDEYVRNENFSLPNLDELYVVHNSDSESFKFDLKELLKIL</sequence>
<protein>
    <submittedName>
        <fullName evidence="1">Putative kinase</fullName>
    </submittedName>
</protein>
<evidence type="ECO:0000313" key="1">
    <source>
        <dbReference type="EMBL" id="AGK97357.1"/>
    </source>
</evidence>
<dbReference type="PATRIC" id="fig|86416.3.peg.2479"/>
<dbReference type="HOGENOM" id="CLU_108060_1_0_9"/>
<keyword evidence="1" id="KW-0808">Transferase</keyword>
<dbReference type="Pfam" id="PF13671">
    <property type="entry name" value="AAA_33"/>
    <property type="match status" value="1"/>
</dbReference>